<dbReference type="Pfam" id="PF00226">
    <property type="entry name" value="DnaJ"/>
    <property type="match status" value="1"/>
</dbReference>
<dbReference type="SUPFAM" id="SSF46565">
    <property type="entry name" value="Chaperone J-domain"/>
    <property type="match status" value="1"/>
</dbReference>
<dbReference type="PROSITE" id="PS50076">
    <property type="entry name" value="DNAJ_2"/>
    <property type="match status" value="1"/>
</dbReference>
<protein>
    <recommendedName>
        <fullName evidence="2">J domain-containing protein</fullName>
    </recommendedName>
</protein>
<dbReference type="VEuPathDB" id="MicrosporidiaDB:NEDG_01336"/>
<dbReference type="InterPro" id="IPR036869">
    <property type="entry name" value="J_dom_sf"/>
</dbReference>
<keyword evidence="4" id="KW-1185">Reference proteome</keyword>
<dbReference type="CDD" id="cd06257">
    <property type="entry name" value="DnaJ"/>
    <property type="match status" value="1"/>
</dbReference>
<dbReference type="RefSeq" id="XP_067543942.1">
    <property type="nucleotide sequence ID" value="XM_067688754.1"/>
</dbReference>
<evidence type="ECO:0000256" key="1">
    <source>
        <dbReference type="SAM" id="Phobius"/>
    </source>
</evidence>
<name>A0A177EBD6_9MICR</name>
<dbReference type="AlphaFoldDB" id="A0A177EBD6"/>
<dbReference type="PANTHER" id="PTHR43908:SF3">
    <property type="entry name" value="AT29763P-RELATED"/>
    <property type="match status" value="1"/>
</dbReference>
<dbReference type="Gene3D" id="1.10.287.110">
    <property type="entry name" value="DnaJ domain"/>
    <property type="match status" value="1"/>
</dbReference>
<dbReference type="InterPro" id="IPR051100">
    <property type="entry name" value="DnaJ_subfamily_B/C"/>
</dbReference>
<dbReference type="PANTHER" id="PTHR43908">
    <property type="entry name" value="AT29763P-RELATED"/>
    <property type="match status" value="1"/>
</dbReference>
<evidence type="ECO:0000313" key="3">
    <source>
        <dbReference type="EMBL" id="OAG29263.1"/>
    </source>
</evidence>
<feature type="domain" description="J" evidence="2">
    <location>
        <begin position="14"/>
        <end position="88"/>
    </location>
</feature>
<keyword evidence="1" id="KW-0472">Membrane</keyword>
<keyword evidence="1" id="KW-0812">Transmembrane</keyword>
<proteinExistence type="predicted"/>
<accession>A0A177EBD6</accession>
<dbReference type="PRINTS" id="PR00625">
    <property type="entry name" value="JDOMAIN"/>
</dbReference>
<dbReference type="STRING" id="1805483.A0A177EBD6"/>
<dbReference type="SMART" id="SM00271">
    <property type="entry name" value="DnaJ"/>
    <property type="match status" value="1"/>
</dbReference>
<organism evidence="3 4">
    <name type="scientific">Nematocida displodere</name>
    <dbReference type="NCBI Taxonomy" id="1805483"/>
    <lineage>
        <taxon>Eukaryota</taxon>
        <taxon>Fungi</taxon>
        <taxon>Fungi incertae sedis</taxon>
        <taxon>Microsporidia</taxon>
        <taxon>Nematocida</taxon>
    </lineage>
</organism>
<dbReference type="GO" id="GO:0005789">
    <property type="term" value="C:endoplasmic reticulum membrane"/>
    <property type="evidence" value="ECO:0007669"/>
    <property type="project" value="TreeGrafter"/>
</dbReference>
<dbReference type="EMBL" id="LTDL01000041">
    <property type="protein sequence ID" value="OAG29263.1"/>
    <property type="molecule type" value="Genomic_DNA"/>
</dbReference>
<dbReference type="InterPro" id="IPR001623">
    <property type="entry name" value="DnaJ_domain"/>
</dbReference>
<dbReference type="Proteomes" id="UP000185944">
    <property type="component" value="Unassembled WGS sequence"/>
</dbReference>
<dbReference type="GO" id="GO:0030544">
    <property type="term" value="F:Hsp70 protein binding"/>
    <property type="evidence" value="ECO:0007669"/>
    <property type="project" value="TreeGrafter"/>
</dbReference>
<dbReference type="GO" id="GO:0071218">
    <property type="term" value="P:cellular response to misfolded protein"/>
    <property type="evidence" value="ECO:0007669"/>
    <property type="project" value="TreeGrafter"/>
</dbReference>
<dbReference type="OrthoDB" id="442087at2759"/>
<gene>
    <name evidence="3" type="ORF">NEDG_01336</name>
</gene>
<comment type="caution">
    <text evidence="3">The sequence shown here is derived from an EMBL/GenBank/DDBJ whole genome shotgun (WGS) entry which is preliminary data.</text>
</comment>
<evidence type="ECO:0000259" key="2">
    <source>
        <dbReference type="PROSITE" id="PS50076"/>
    </source>
</evidence>
<feature type="transmembrane region" description="Helical" evidence="1">
    <location>
        <begin position="138"/>
        <end position="158"/>
    </location>
</feature>
<sequence length="159" mass="18830">MNEEVQRILASKHDYYGVLQITKESTPEEVRRKYKQLAVKVHPDRNTHEKASDAFVVLNQAYEEMKDGRNKNTFRGPNPSRRHHPRSCANAYVTPEEELEAFIRNVYRAHEFGFTRQMHPQSFSFFSTYERPRRAEELTLPSHAVVFILFMLLLFLMLK</sequence>
<keyword evidence="1" id="KW-1133">Transmembrane helix</keyword>
<reference evidence="3 4" key="1">
    <citation type="submission" date="2016-02" db="EMBL/GenBank/DDBJ databases">
        <title>Discovery of a natural microsporidian pathogen with a broad tissue tropism in Caenorhabditis elegans.</title>
        <authorList>
            <person name="Luallen R.J."/>
            <person name="Reinke A.W."/>
            <person name="Tong L."/>
            <person name="Botts M.R."/>
            <person name="Felix M.-A."/>
            <person name="Troemel E.R."/>
        </authorList>
    </citation>
    <scope>NUCLEOTIDE SEQUENCE [LARGE SCALE GENOMIC DNA]</scope>
    <source>
        <strain evidence="3 4">JUm2807</strain>
    </source>
</reference>
<evidence type="ECO:0000313" key="4">
    <source>
        <dbReference type="Proteomes" id="UP000185944"/>
    </source>
</evidence>
<dbReference type="GeneID" id="93647686"/>